<gene>
    <name evidence="2" type="ORF">Tci_932721</name>
</gene>
<organism evidence="2">
    <name type="scientific">Tanacetum cinerariifolium</name>
    <name type="common">Dalmatian daisy</name>
    <name type="synonym">Chrysanthemum cinerariifolium</name>
    <dbReference type="NCBI Taxonomy" id="118510"/>
    <lineage>
        <taxon>Eukaryota</taxon>
        <taxon>Viridiplantae</taxon>
        <taxon>Streptophyta</taxon>
        <taxon>Embryophyta</taxon>
        <taxon>Tracheophyta</taxon>
        <taxon>Spermatophyta</taxon>
        <taxon>Magnoliopsida</taxon>
        <taxon>eudicotyledons</taxon>
        <taxon>Gunneridae</taxon>
        <taxon>Pentapetalae</taxon>
        <taxon>asterids</taxon>
        <taxon>campanulids</taxon>
        <taxon>Asterales</taxon>
        <taxon>Asteraceae</taxon>
        <taxon>Asteroideae</taxon>
        <taxon>Anthemideae</taxon>
        <taxon>Anthemidinae</taxon>
        <taxon>Tanacetum</taxon>
    </lineage>
</organism>
<protein>
    <submittedName>
        <fullName evidence="2">Uncharacterized protein</fullName>
    </submittedName>
</protein>
<evidence type="ECO:0000313" key="2">
    <source>
        <dbReference type="EMBL" id="GFD60752.1"/>
    </source>
</evidence>
<dbReference type="EMBL" id="BKCJ011882096">
    <property type="protein sequence ID" value="GFD60752.1"/>
    <property type="molecule type" value="Genomic_DNA"/>
</dbReference>
<dbReference type="AlphaFoldDB" id="A0A699XL59"/>
<proteinExistence type="predicted"/>
<feature type="non-terminal residue" evidence="2">
    <location>
        <position position="1"/>
    </location>
</feature>
<sequence length="70" mass="7844">AHRQPQAPGDSTVAQRHCQRALRQARRGDRPCRHPGRTQPEPGQLRGRRRELGQTTQAGFAFWPADHAGP</sequence>
<reference evidence="2" key="1">
    <citation type="journal article" date="2019" name="Sci. Rep.">
        <title>Draft genome of Tanacetum cinerariifolium, the natural source of mosquito coil.</title>
        <authorList>
            <person name="Yamashiro T."/>
            <person name="Shiraishi A."/>
            <person name="Satake H."/>
            <person name="Nakayama K."/>
        </authorList>
    </citation>
    <scope>NUCLEOTIDE SEQUENCE</scope>
</reference>
<feature type="region of interest" description="Disordered" evidence="1">
    <location>
        <begin position="1"/>
        <end position="70"/>
    </location>
</feature>
<name>A0A699XL59_TANCI</name>
<accession>A0A699XL59</accession>
<evidence type="ECO:0000256" key="1">
    <source>
        <dbReference type="SAM" id="MobiDB-lite"/>
    </source>
</evidence>
<comment type="caution">
    <text evidence="2">The sequence shown here is derived from an EMBL/GenBank/DDBJ whole genome shotgun (WGS) entry which is preliminary data.</text>
</comment>